<gene>
    <name evidence="2" type="ORF">AVEN_118284_1</name>
</gene>
<name>A0A4Y2E147_ARAVE</name>
<dbReference type="Proteomes" id="UP000499080">
    <property type="component" value="Unassembled WGS sequence"/>
</dbReference>
<keyword evidence="3" id="KW-1185">Reference proteome</keyword>
<dbReference type="AlphaFoldDB" id="A0A4Y2E147"/>
<accession>A0A4Y2E147</accession>
<feature type="compositionally biased region" description="Basic and acidic residues" evidence="1">
    <location>
        <begin position="56"/>
        <end position="79"/>
    </location>
</feature>
<reference evidence="2 3" key="1">
    <citation type="journal article" date="2019" name="Sci. Rep.">
        <title>Orb-weaving spider Araneus ventricosus genome elucidates the spidroin gene catalogue.</title>
        <authorList>
            <person name="Kono N."/>
            <person name="Nakamura H."/>
            <person name="Ohtoshi R."/>
            <person name="Moran D.A.P."/>
            <person name="Shinohara A."/>
            <person name="Yoshida Y."/>
            <person name="Fujiwara M."/>
            <person name="Mori M."/>
            <person name="Tomita M."/>
            <person name="Arakawa K."/>
        </authorList>
    </citation>
    <scope>NUCLEOTIDE SEQUENCE [LARGE SCALE GENOMIC DNA]</scope>
</reference>
<evidence type="ECO:0000313" key="3">
    <source>
        <dbReference type="Proteomes" id="UP000499080"/>
    </source>
</evidence>
<protein>
    <submittedName>
        <fullName evidence="2">Uncharacterized protein</fullName>
    </submittedName>
</protein>
<comment type="caution">
    <text evidence="2">The sequence shown here is derived from an EMBL/GenBank/DDBJ whole genome shotgun (WGS) entry which is preliminary data.</text>
</comment>
<organism evidence="2 3">
    <name type="scientific">Araneus ventricosus</name>
    <name type="common">Orbweaver spider</name>
    <name type="synonym">Epeira ventricosa</name>
    <dbReference type="NCBI Taxonomy" id="182803"/>
    <lineage>
        <taxon>Eukaryota</taxon>
        <taxon>Metazoa</taxon>
        <taxon>Ecdysozoa</taxon>
        <taxon>Arthropoda</taxon>
        <taxon>Chelicerata</taxon>
        <taxon>Arachnida</taxon>
        <taxon>Araneae</taxon>
        <taxon>Araneomorphae</taxon>
        <taxon>Entelegynae</taxon>
        <taxon>Araneoidea</taxon>
        <taxon>Araneidae</taxon>
        <taxon>Araneus</taxon>
    </lineage>
</organism>
<dbReference type="EMBL" id="BGPR01000466">
    <property type="protein sequence ID" value="GBM21758.1"/>
    <property type="molecule type" value="Genomic_DNA"/>
</dbReference>
<evidence type="ECO:0000313" key="2">
    <source>
        <dbReference type="EMBL" id="GBM21758.1"/>
    </source>
</evidence>
<evidence type="ECO:0000256" key="1">
    <source>
        <dbReference type="SAM" id="MobiDB-lite"/>
    </source>
</evidence>
<proteinExistence type="predicted"/>
<feature type="region of interest" description="Disordered" evidence="1">
    <location>
        <begin position="46"/>
        <end position="101"/>
    </location>
</feature>
<sequence>MVSTTSAENFCRNPILLKIRRVLGLLHDKSYEGVKRPLTGVMLKSPLRPYPTKALTNKEGKETKLPSTKEVHPGREESTSRVPEPGSHRLGHQGVHSPHHQAPRGTINFLQPIFKKLILRCFLTFIS</sequence>